<evidence type="ECO:0000259" key="1">
    <source>
        <dbReference type="Pfam" id="PF05618"/>
    </source>
</evidence>
<comment type="caution">
    <text evidence="2">The sequence shown here is derived from an EMBL/GenBank/DDBJ whole genome shotgun (WGS) entry which is preliminary data.</text>
</comment>
<dbReference type="InterPro" id="IPR008503">
    <property type="entry name" value="Asp_endopeptidase"/>
</dbReference>
<name>X1D4F1_9ZZZZ</name>
<dbReference type="EMBL" id="BART01028595">
    <property type="protein sequence ID" value="GAG91366.1"/>
    <property type="molecule type" value="Genomic_DNA"/>
</dbReference>
<dbReference type="PANTHER" id="PTHR38037:SF2">
    <property type="entry name" value="ATP-DEPENDENT ZINC PROTEASE DOMAIN-CONTAINING PROTEIN-RELATED"/>
    <property type="match status" value="1"/>
</dbReference>
<gene>
    <name evidence="2" type="ORF">S01H4_50372</name>
</gene>
<dbReference type="PANTHER" id="PTHR38037">
    <property type="entry name" value="ZN_PROTEASE DOMAIN-CONTAINING PROTEIN"/>
    <property type="match status" value="1"/>
</dbReference>
<dbReference type="Gene3D" id="2.40.70.10">
    <property type="entry name" value="Acid Proteases"/>
    <property type="match status" value="1"/>
</dbReference>
<feature type="domain" description="Retropepsin-like aspartic endopeptidase" evidence="1">
    <location>
        <begin position="44"/>
        <end position="84"/>
    </location>
</feature>
<protein>
    <recommendedName>
        <fullName evidence="1">Retropepsin-like aspartic endopeptidase domain-containing protein</fullName>
    </recommendedName>
</protein>
<proteinExistence type="predicted"/>
<dbReference type="SUPFAM" id="SSF50630">
    <property type="entry name" value="Acid proteases"/>
    <property type="match status" value="1"/>
</dbReference>
<sequence length="84" mass="9560">MTQPETMESIPSQLQKYETLIFSVAAMLMVFATEVKAENRNLEILGWVENVRLMDPDIKLKAKLDTGAETSSLDVNIVKKFRKD</sequence>
<dbReference type="AlphaFoldDB" id="X1D4F1"/>
<feature type="non-terminal residue" evidence="2">
    <location>
        <position position="84"/>
    </location>
</feature>
<accession>X1D4F1</accession>
<evidence type="ECO:0000313" key="2">
    <source>
        <dbReference type="EMBL" id="GAG91366.1"/>
    </source>
</evidence>
<reference evidence="2" key="1">
    <citation type="journal article" date="2014" name="Front. Microbiol.">
        <title>High frequency of phylogenetically diverse reductive dehalogenase-homologous genes in deep subseafloor sedimentary metagenomes.</title>
        <authorList>
            <person name="Kawai M."/>
            <person name="Futagami T."/>
            <person name="Toyoda A."/>
            <person name="Takaki Y."/>
            <person name="Nishi S."/>
            <person name="Hori S."/>
            <person name="Arai W."/>
            <person name="Tsubouchi T."/>
            <person name="Morono Y."/>
            <person name="Uchiyama I."/>
            <person name="Ito T."/>
            <person name="Fujiyama A."/>
            <person name="Inagaki F."/>
            <person name="Takami H."/>
        </authorList>
    </citation>
    <scope>NUCLEOTIDE SEQUENCE</scope>
    <source>
        <strain evidence="2">Expedition CK06-06</strain>
    </source>
</reference>
<dbReference type="Pfam" id="PF05618">
    <property type="entry name" value="Zn_protease"/>
    <property type="match status" value="1"/>
</dbReference>
<dbReference type="InterPro" id="IPR021109">
    <property type="entry name" value="Peptidase_aspartic_dom_sf"/>
</dbReference>
<organism evidence="2">
    <name type="scientific">marine sediment metagenome</name>
    <dbReference type="NCBI Taxonomy" id="412755"/>
    <lineage>
        <taxon>unclassified sequences</taxon>
        <taxon>metagenomes</taxon>
        <taxon>ecological metagenomes</taxon>
    </lineage>
</organism>